<evidence type="ECO:0000256" key="1">
    <source>
        <dbReference type="SAM" id="Phobius"/>
    </source>
</evidence>
<organism evidence="2 3">
    <name type="scientific">Ramlibacter henchirensis</name>
    <dbReference type="NCBI Taxonomy" id="204072"/>
    <lineage>
        <taxon>Bacteria</taxon>
        <taxon>Pseudomonadati</taxon>
        <taxon>Pseudomonadota</taxon>
        <taxon>Betaproteobacteria</taxon>
        <taxon>Burkholderiales</taxon>
        <taxon>Comamonadaceae</taxon>
        <taxon>Ramlibacter</taxon>
    </lineage>
</organism>
<comment type="caution">
    <text evidence="2">The sequence shown here is derived from an EMBL/GenBank/DDBJ whole genome shotgun (WGS) entry which is preliminary data.</text>
</comment>
<dbReference type="Proteomes" id="UP000298180">
    <property type="component" value="Unassembled WGS sequence"/>
</dbReference>
<sequence>MPGNPDTLIQYVAAGLFALALIHTFTAKQFERLSHRFPRHAGLFHLLGEVEVVFGFWAVMLVIVLALLRGGDVALDYAESRHYTEPLFVFVVMVISASRPIVHAVLETTQALARLAPLPTPLASAWLGLAAVPLFGSFITEPAAMTIAALILAPQIFRRGIPECLKYFALGVLFVNVSIGGTLTSFAAPPVLMVAAKWNWDSAFMAANFGWKSALAVLVNASLATYVLRGQLARPEAGGAAEAEVRTTMPSSVVFIHAICLVAVVLLAHHPVAFLGVFLFFLGYTQAYERHQSPLIIREALLVGFFLAGLVVLGGLQQWWLQPLVSAMAPTELFFGATALTAITDNAALTYLGSLIEGISDEAKYSLVAGAVAGGGLTVIANAPNPAGVALLKRGFADESIGAAGLAAGALLPTAVAAAALILL</sequence>
<accession>A0A4Z0BRG5</accession>
<feature type="transmembrane region" description="Helical" evidence="1">
    <location>
        <begin position="165"/>
        <end position="189"/>
    </location>
</feature>
<dbReference type="OrthoDB" id="248356at2"/>
<feature type="transmembrane region" description="Helical" evidence="1">
    <location>
        <begin position="87"/>
        <end position="106"/>
    </location>
</feature>
<dbReference type="RefSeq" id="WP_135265328.1">
    <property type="nucleotide sequence ID" value="NZ_SMLM01000003.1"/>
</dbReference>
<feature type="transmembrane region" description="Helical" evidence="1">
    <location>
        <begin position="300"/>
        <end position="321"/>
    </location>
</feature>
<name>A0A4Z0BRG5_9BURK</name>
<evidence type="ECO:0008006" key="4">
    <source>
        <dbReference type="Google" id="ProtNLM"/>
    </source>
</evidence>
<feature type="transmembrane region" description="Helical" evidence="1">
    <location>
        <begin position="126"/>
        <end position="153"/>
    </location>
</feature>
<keyword evidence="3" id="KW-1185">Reference proteome</keyword>
<feature type="transmembrane region" description="Helical" evidence="1">
    <location>
        <begin position="249"/>
        <end position="266"/>
    </location>
</feature>
<dbReference type="EMBL" id="SMLM01000003">
    <property type="protein sequence ID" value="TFZ00605.1"/>
    <property type="molecule type" value="Genomic_DNA"/>
</dbReference>
<feature type="transmembrane region" description="Helical" evidence="1">
    <location>
        <begin position="403"/>
        <end position="423"/>
    </location>
</feature>
<evidence type="ECO:0000313" key="3">
    <source>
        <dbReference type="Proteomes" id="UP000298180"/>
    </source>
</evidence>
<evidence type="ECO:0000313" key="2">
    <source>
        <dbReference type="EMBL" id="TFZ00605.1"/>
    </source>
</evidence>
<dbReference type="Pfam" id="PF07399">
    <property type="entry name" value="Na_H_antiport_3"/>
    <property type="match status" value="1"/>
</dbReference>
<feature type="transmembrane region" description="Helical" evidence="1">
    <location>
        <begin position="333"/>
        <end position="353"/>
    </location>
</feature>
<proteinExistence type="predicted"/>
<feature type="transmembrane region" description="Helical" evidence="1">
    <location>
        <begin position="365"/>
        <end position="383"/>
    </location>
</feature>
<protein>
    <recommendedName>
        <fullName evidence="4">Na+/H+ antiporter</fullName>
    </recommendedName>
</protein>
<keyword evidence="1" id="KW-1133">Transmembrane helix</keyword>
<dbReference type="AlphaFoldDB" id="A0A4Z0BRG5"/>
<gene>
    <name evidence="2" type="ORF">EZ313_19310</name>
</gene>
<reference evidence="2 3" key="1">
    <citation type="submission" date="2019-03" db="EMBL/GenBank/DDBJ databases">
        <title>Ramlibacter henchirensis DSM 14656, whole genome shotgun sequence.</title>
        <authorList>
            <person name="Zhang X."/>
            <person name="Feng G."/>
            <person name="Zhu H."/>
        </authorList>
    </citation>
    <scope>NUCLEOTIDE SEQUENCE [LARGE SCALE GENOMIC DNA]</scope>
    <source>
        <strain evidence="2 3">DSM 14656</strain>
    </source>
</reference>
<dbReference type="InterPro" id="IPR009978">
    <property type="entry name" value="Na_H_antiport_3"/>
</dbReference>
<keyword evidence="1" id="KW-0472">Membrane</keyword>
<keyword evidence="1" id="KW-0812">Transmembrane</keyword>
<feature type="transmembrane region" description="Helical" evidence="1">
    <location>
        <begin position="43"/>
        <end position="67"/>
    </location>
</feature>